<dbReference type="RefSeq" id="WP_123174866.1">
    <property type="nucleotide sequence ID" value="NZ_QWDD01000001.1"/>
</dbReference>
<name>A0A3M9XP18_9HYPH</name>
<dbReference type="AlphaFoldDB" id="A0A3M9XP18"/>
<dbReference type="Proteomes" id="UP000268623">
    <property type="component" value="Unassembled WGS sequence"/>
</dbReference>
<accession>A0A3M9XP18</accession>
<gene>
    <name evidence="2" type="ORF">D1O30_03810</name>
</gene>
<protein>
    <submittedName>
        <fullName evidence="2">Nonribosomal peptide synthetase MxaA</fullName>
    </submittedName>
</protein>
<keyword evidence="1" id="KW-0732">Signal</keyword>
<sequence>MRIAYAALMLAATLPAFAQETSVRIHSARPFGYFVGDLIHARVDVSAPADAVLSRASLPNPGPLTGSLDLRDVKLAETSENGARLWRLDLTYQNFYVALDARDIEIPGFELSISAATGAQTIVVPAWSVGVSPLREIAPQKQEQASDYLRPDGASAFVDEATPLNLAFGAAAAALLALALVARDRAWPPFQQRKARIFSALARQISTRRGADGANLAATIQSVHRALDRANGAILLSGDVPEFLRRHPEFKPLRVDFERFFETSKRRFFGGESSMDDDFAAEQLAQFVSRLARRERSG</sequence>
<evidence type="ECO:0000256" key="1">
    <source>
        <dbReference type="SAM" id="SignalP"/>
    </source>
</evidence>
<evidence type="ECO:0000313" key="2">
    <source>
        <dbReference type="EMBL" id="RNJ48868.1"/>
    </source>
</evidence>
<organism evidence="2 3">
    <name type="scientific">Methylocystis hirsuta</name>
    <dbReference type="NCBI Taxonomy" id="369798"/>
    <lineage>
        <taxon>Bacteria</taxon>
        <taxon>Pseudomonadati</taxon>
        <taxon>Pseudomonadota</taxon>
        <taxon>Alphaproteobacteria</taxon>
        <taxon>Hyphomicrobiales</taxon>
        <taxon>Methylocystaceae</taxon>
        <taxon>Methylocystis</taxon>
    </lineage>
</organism>
<dbReference type="EMBL" id="QWDD01000001">
    <property type="protein sequence ID" value="RNJ48868.1"/>
    <property type="molecule type" value="Genomic_DNA"/>
</dbReference>
<feature type="chain" id="PRO_5018067715" evidence="1">
    <location>
        <begin position="19"/>
        <end position="298"/>
    </location>
</feature>
<reference evidence="2 3" key="1">
    <citation type="submission" date="2018-08" db="EMBL/GenBank/DDBJ databases">
        <title>Genome sequence of Methylocystis hirsuta CSC1, a methanotroph able to accumulate PHAs.</title>
        <authorList>
            <person name="Bordel S."/>
            <person name="Rodriguez E."/>
            <person name="Gancedo J."/>
            <person name="Munoz R."/>
        </authorList>
    </citation>
    <scope>NUCLEOTIDE SEQUENCE [LARGE SCALE GENOMIC DNA]</scope>
    <source>
        <strain evidence="2 3">CSC1</strain>
    </source>
</reference>
<comment type="caution">
    <text evidence="2">The sequence shown here is derived from an EMBL/GenBank/DDBJ whole genome shotgun (WGS) entry which is preliminary data.</text>
</comment>
<evidence type="ECO:0000313" key="3">
    <source>
        <dbReference type="Proteomes" id="UP000268623"/>
    </source>
</evidence>
<keyword evidence="3" id="KW-1185">Reference proteome</keyword>
<dbReference type="OrthoDB" id="5608210at2"/>
<proteinExistence type="predicted"/>
<feature type="signal peptide" evidence="1">
    <location>
        <begin position="1"/>
        <end position="18"/>
    </location>
</feature>